<reference evidence="10 12" key="2">
    <citation type="submission" date="2022-03" db="EMBL/GenBank/DDBJ databases">
        <title>Genome sequencing of Morococcus cerebrosus.</title>
        <authorList>
            <person name="Baek M.-G."/>
            <person name="Yi H."/>
        </authorList>
    </citation>
    <scope>NUCLEOTIDE SEQUENCE [LARGE SCALE GENOMIC DNA]</scope>
    <source>
        <strain evidence="10 12">CIP 81.93</strain>
    </source>
</reference>
<evidence type="ECO:0000256" key="6">
    <source>
        <dbReference type="ARBA" id="ARBA00022989"/>
    </source>
</evidence>
<evidence type="ECO:0000313" key="12">
    <source>
        <dbReference type="Proteomes" id="UP000829504"/>
    </source>
</evidence>
<keyword evidence="6 8" id="KW-1133">Transmembrane helix</keyword>
<gene>
    <name evidence="9" type="ORF">MCC93_16590</name>
    <name evidence="10" type="ORF">MON37_10055</name>
</gene>
<evidence type="ECO:0000256" key="5">
    <source>
        <dbReference type="ARBA" id="ARBA00022692"/>
    </source>
</evidence>
<keyword evidence="5 8" id="KW-0812">Transmembrane</keyword>
<keyword evidence="7 8" id="KW-0472">Membrane</keyword>
<evidence type="ECO:0000313" key="11">
    <source>
        <dbReference type="Proteomes" id="UP000031390"/>
    </source>
</evidence>
<dbReference type="InterPro" id="IPR000522">
    <property type="entry name" value="ABC_transptr_permease_BtuC"/>
</dbReference>
<evidence type="ECO:0000313" key="9">
    <source>
        <dbReference type="EMBL" id="KIC06976.1"/>
    </source>
</evidence>
<keyword evidence="4" id="KW-1003">Cell membrane</keyword>
<feature type="transmembrane region" description="Helical" evidence="8">
    <location>
        <begin position="122"/>
        <end position="140"/>
    </location>
</feature>
<dbReference type="SUPFAM" id="SSF81345">
    <property type="entry name" value="ABC transporter involved in vitamin B12 uptake, BtuC"/>
    <property type="match status" value="1"/>
</dbReference>
<feature type="transmembrane region" description="Helical" evidence="8">
    <location>
        <begin position="56"/>
        <end position="76"/>
    </location>
</feature>
<feature type="transmembrane region" description="Helical" evidence="8">
    <location>
        <begin position="307"/>
        <end position="328"/>
    </location>
</feature>
<dbReference type="AlphaFoldDB" id="A0A0C1GNH9"/>
<feature type="transmembrane region" description="Helical" evidence="8">
    <location>
        <begin position="96"/>
        <end position="115"/>
    </location>
</feature>
<feature type="transmembrane region" description="Helical" evidence="8">
    <location>
        <begin position="239"/>
        <end position="269"/>
    </location>
</feature>
<accession>A0A0C1GNH9</accession>
<feature type="transmembrane region" description="Helical" evidence="8">
    <location>
        <begin position="25"/>
        <end position="44"/>
    </location>
</feature>
<dbReference type="GO" id="GO:0033214">
    <property type="term" value="P:siderophore-iron import into cell"/>
    <property type="evidence" value="ECO:0007669"/>
    <property type="project" value="TreeGrafter"/>
</dbReference>
<dbReference type="GO" id="GO:0005886">
    <property type="term" value="C:plasma membrane"/>
    <property type="evidence" value="ECO:0007669"/>
    <property type="project" value="UniProtKB-SubCell"/>
</dbReference>
<evidence type="ECO:0000256" key="3">
    <source>
        <dbReference type="ARBA" id="ARBA00022448"/>
    </source>
</evidence>
<feature type="transmembrane region" description="Helical" evidence="8">
    <location>
        <begin position="152"/>
        <end position="172"/>
    </location>
</feature>
<evidence type="ECO:0000256" key="1">
    <source>
        <dbReference type="ARBA" id="ARBA00004651"/>
    </source>
</evidence>
<evidence type="ECO:0000256" key="4">
    <source>
        <dbReference type="ARBA" id="ARBA00022475"/>
    </source>
</evidence>
<reference evidence="9 11" key="1">
    <citation type="submission" date="2014-12" db="EMBL/GenBank/DDBJ databases">
        <title>Genome sequence of Morococcus cerebrosus.</title>
        <authorList>
            <person name="Shin S.-K."/>
            <person name="Yi H."/>
        </authorList>
    </citation>
    <scope>NUCLEOTIDE SEQUENCE [LARGE SCALE GENOMIC DNA]</scope>
    <source>
        <strain evidence="9 11">CIP 81.93</strain>
    </source>
</reference>
<evidence type="ECO:0000256" key="8">
    <source>
        <dbReference type="SAM" id="Phobius"/>
    </source>
</evidence>
<feature type="transmembrane region" description="Helical" evidence="8">
    <location>
        <begin position="193"/>
        <end position="211"/>
    </location>
</feature>
<dbReference type="Proteomes" id="UP000829504">
    <property type="component" value="Chromosome"/>
</dbReference>
<evidence type="ECO:0000256" key="7">
    <source>
        <dbReference type="ARBA" id="ARBA00023136"/>
    </source>
</evidence>
<sequence>MSSENKRSALRPNKVAFMQGSSRPLWAAFVLLLACCTLFLTLNIQGDWDFVLQLRLTKLAALLLVAYAVGVSTQLFQTLTNNPILTPSILGFDSLYVFLQTLLLFALGGVGYTSLPLTGKFGFELVMMMGGSLLLFYTLIRQGGRDLSRMILIGVIFGILFRSLSSLLTRMIDPEEFTAAQANMFANFNTVHSELLGVGALILLASAVVVWRERHRLDVHLLGRDQTINLGINYTRNTLWLLLWIAALVATATAVVGPVSFFGLLAAALANHFAPSVRHSVRLPMTVCVGGILLVGGQTVFEHLLGMKAVLSVVVEFAGGLVFLYLVLKRKR</sequence>
<proteinExistence type="inferred from homology"/>
<organism evidence="9 11">
    <name type="scientific">Morococcus cerebrosus</name>
    <dbReference type="NCBI Taxonomy" id="1056807"/>
    <lineage>
        <taxon>Bacteria</taxon>
        <taxon>Pseudomonadati</taxon>
        <taxon>Pseudomonadota</taxon>
        <taxon>Betaproteobacteria</taxon>
        <taxon>Neisseriales</taxon>
        <taxon>Neisseriaceae</taxon>
        <taxon>Morococcus</taxon>
    </lineage>
</organism>
<dbReference type="EMBL" id="CP094242">
    <property type="protein sequence ID" value="UNV86983.1"/>
    <property type="molecule type" value="Genomic_DNA"/>
</dbReference>
<comment type="subcellular location">
    <subcellularLocation>
        <location evidence="1">Cell membrane</location>
        <topology evidence="1">Multi-pass membrane protein</topology>
    </subcellularLocation>
</comment>
<dbReference type="Proteomes" id="UP000031390">
    <property type="component" value="Unassembled WGS sequence"/>
</dbReference>
<keyword evidence="12" id="KW-1185">Reference proteome</keyword>
<dbReference type="RefSeq" id="WP_052242828.1">
    <property type="nucleotide sequence ID" value="NZ_CP094242.1"/>
</dbReference>
<dbReference type="GO" id="GO:0022857">
    <property type="term" value="F:transmembrane transporter activity"/>
    <property type="evidence" value="ECO:0007669"/>
    <property type="project" value="InterPro"/>
</dbReference>
<protein>
    <submittedName>
        <fullName evidence="9">Enterobactin ABC transporter permease</fullName>
    </submittedName>
    <submittedName>
        <fullName evidence="10">Iron chelate uptake ABC transporter family permease subunit</fullName>
    </submittedName>
</protein>
<evidence type="ECO:0000313" key="10">
    <source>
        <dbReference type="EMBL" id="UNV86983.1"/>
    </source>
</evidence>
<dbReference type="PATRIC" id="fig|1056807.3.peg.1592"/>
<evidence type="ECO:0000256" key="2">
    <source>
        <dbReference type="ARBA" id="ARBA00007935"/>
    </source>
</evidence>
<name>A0A0C1GNH9_9NEIS</name>
<dbReference type="PANTHER" id="PTHR30472:SF19">
    <property type="entry name" value="PETROBACTIN IMPORT SYSTEM PERMEASE PROTEIN YCLO"/>
    <property type="match status" value="1"/>
</dbReference>
<dbReference type="InterPro" id="IPR037294">
    <property type="entry name" value="ABC_BtuC-like"/>
</dbReference>
<dbReference type="EMBL" id="JUFZ01000075">
    <property type="protein sequence ID" value="KIC06976.1"/>
    <property type="molecule type" value="Genomic_DNA"/>
</dbReference>
<dbReference type="Gene3D" id="1.10.3470.10">
    <property type="entry name" value="ABC transporter involved in vitamin B12 uptake, BtuC"/>
    <property type="match status" value="1"/>
</dbReference>
<dbReference type="PANTHER" id="PTHR30472">
    <property type="entry name" value="FERRIC ENTEROBACTIN TRANSPORT SYSTEM PERMEASE PROTEIN"/>
    <property type="match status" value="1"/>
</dbReference>
<comment type="similarity">
    <text evidence="2">Belongs to the binding-protein-dependent transport system permease family. FecCD subfamily.</text>
</comment>
<dbReference type="PROSITE" id="PS51257">
    <property type="entry name" value="PROKAR_LIPOPROTEIN"/>
    <property type="match status" value="1"/>
</dbReference>
<keyword evidence="3" id="KW-0813">Transport</keyword>
<dbReference type="Pfam" id="PF01032">
    <property type="entry name" value="FecCD"/>
    <property type="match status" value="1"/>
</dbReference>